<sequence>MMLMLKCSHCNTILKLNIGYTGCDWDTVKGKGSGYGWEVSLHCESCGRLFTIGHIKDYNNFAEMKPELKCLK</sequence>
<dbReference type="PATRIC" id="fig|49338.4.peg.3692"/>
<dbReference type="EMBL" id="LK996017">
    <property type="protein sequence ID" value="CDX03321.1"/>
    <property type="molecule type" value="Genomic_DNA"/>
</dbReference>
<organism evidence="1">
    <name type="scientific">Desulfitobacterium hafniense</name>
    <name type="common">Desulfitobacterium frappieri</name>
    <dbReference type="NCBI Taxonomy" id="49338"/>
    <lineage>
        <taxon>Bacteria</taxon>
        <taxon>Bacillati</taxon>
        <taxon>Bacillota</taxon>
        <taxon>Clostridia</taxon>
        <taxon>Eubacteriales</taxon>
        <taxon>Desulfitobacteriaceae</taxon>
        <taxon>Desulfitobacterium</taxon>
    </lineage>
</organism>
<evidence type="ECO:0000313" key="1">
    <source>
        <dbReference type="EMBL" id="CDX03321.1"/>
    </source>
</evidence>
<dbReference type="RefSeq" id="WP_208925970.1">
    <property type="nucleotide sequence ID" value="NZ_LK996017.1"/>
</dbReference>
<proteinExistence type="predicted"/>
<reference evidence="1" key="1">
    <citation type="submission" date="2014-07" db="EMBL/GenBank/DDBJ databases">
        <authorList>
            <person name="Hornung V.Bastian."/>
        </authorList>
    </citation>
    <scope>NUCLEOTIDE SEQUENCE</scope>
    <source>
        <strain evidence="1">PCE-S</strain>
    </source>
</reference>
<dbReference type="AlphaFoldDB" id="A0A098B626"/>
<protein>
    <submittedName>
        <fullName evidence="1">Uncharacterized protein</fullName>
    </submittedName>
</protein>
<accession>A0A098B626</accession>
<name>A0A098B626_DESHA</name>
<gene>
    <name evidence="1" type="ORF">DPCES_3435</name>
</gene>